<dbReference type="SUPFAM" id="SSF48208">
    <property type="entry name" value="Six-hairpin glycosidases"/>
    <property type="match status" value="1"/>
</dbReference>
<dbReference type="PANTHER" id="PTHR31616:SF0">
    <property type="entry name" value="GLUCAN 1,4-ALPHA-GLUCOSIDASE"/>
    <property type="match status" value="1"/>
</dbReference>
<feature type="region of interest" description="Disordered" evidence="1">
    <location>
        <begin position="1"/>
        <end position="22"/>
    </location>
</feature>
<evidence type="ECO:0000313" key="5">
    <source>
        <dbReference type="Proteomes" id="UP001212152"/>
    </source>
</evidence>
<protein>
    <recommendedName>
        <fullName evidence="6">Glycoside hydrolase family 15 protein</fullName>
    </recommendedName>
</protein>
<dbReference type="Gene3D" id="1.50.10.10">
    <property type="match status" value="1"/>
</dbReference>
<dbReference type="InterPro" id="IPR011613">
    <property type="entry name" value="GH15-like"/>
</dbReference>
<evidence type="ECO:0000259" key="2">
    <source>
        <dbReference type="Pfam" id="PF00723"/>
    </source>
</evidence>
<dbReference type="Pfam" id="PF19291">
    <property type="entry name" value="TREH_N"/>
    <property type="match status" value="1"/>
</dbReference>
<dbReference type="PANTHER" id="PTHR31616">
    <property type="entry name" value="TREHALASE"/>
    <property type="match status" value="1"/>
</dbReference>
<dbReference type="InterPro" id="IPR045582">
    <property type="entry name" value="Trehalase-like_N"/>
</dbReference>
<dbReference type="AlphaFoldDB" id="A0AAD5TS75"/>
<sequence>MATTSQDVKRSHAHRPGNERERGYLPIENYGMIGNMRTVAMCGTDGSIDFFCYPKFDSPSVFARILDQHKGGHFAITPLGESRNKQQYLPNSNVLQTRFLSEQGVVHVTDYMPVPANKKKPLLHWLNRVVECKRGIYTVRIECFPAFDYARAKHTTEVLTEEKTGNFERNDDGSHTAPGAAVVFKSDCGLIMDLRHIIYCSETSLGIDVTDPAVKCPETKSKDGPEIVWNVEHRENMTGPGVWAEVELKEGQRISLAFRERPAENTGGDKDPRMTNSLMESLLKQTFNYWIKWIGQSKFAGRWREVVHRSALALKLMTYEPTGAVVAAPTFGMPEAIGGERNWDYRYTWIRDSAFTIYALIRIGLTEEAEGFMSFIEARCQELTSEGGLQVMYTIDGAHELPEVSLDHLEGYRGSKPVRIGNGAYDHLQLDIYGELLDSIYLYNKYRAPVSYDTWCQVRRLVNYVCNHWNEPDMSIWEVRGVKKHFTYSKVMCWVALDRGLRLADKRSLPCPDRNRWLEVRDEIYESVMTQGWSKDRKCFIQAYEDQEDPCLDASVLIMPLCFFISPSDPRMISTLKQIMMPPEQGGLLANNLVFRYDRKLFDDGLADEQEGSFSMCKSQKDRKKDLNSTHTAKAMASCTFWLVEALTRAGRQHPEFLERAIVMFEQMIAYGNHLTLFSEEIAVSGEMLGNFPQAFTHIAMMSAAFNLDRTLSGPSYAG</sequence>
<dbReference type="EMBL" id="JADGJQ010000001">
    <property type="protein sequence ID" value="KAJ3185611.1"/>
    <property type="molecule type" value="Genomic_DNA"/>
</dbReference>
<evidence type="ECO:0000256" key="1">
    <source>
        <dbReference type="SAM" id="MobiDB-lite"/>
    </source>
</evidence>
<evidence type="ECO:0008006" key="6">
    <source>
        <dbReference type="Google" id="ProtNLM"/>
    </source>
</evidence>
<dbReference type="InterPro" id="IPR012341">
    <property type="entry name" value="6hp_glycosidase-like_sf"/>
</dbReference>
<name>A0AAD5TS75_9FUNG</name>
<dbReference type="GO" id="GO:0004553">
    <property type="term" value="F:hydrolase activity, hydrolyzing O-glycosyl compounds"/>
    <property type="evidence" value="ECO:0007669"/>
    <property type="project" value="TreeGrafter"/>
</dbReference>
<dbReference type="InterPro" id="IPR008928">
    <property type="entry name" value="6-hairpin_glycosidase_sf"/>
</dbReference>
<feature type="domain" description="GH15-like" evidence="2">
    <location>
        <begin position="304"/>
        <end position="705"/>
    </location>
</feature>
<feature type="domain" description="Trehalase-like N-terminal" evidence="3">
    <location>
        <begin position="25"/>
        <end position="157"/>
    </location>
</feature>
<proteinExistence type="predicted"/>
<reference evidence="4" key="1">
    <citation type="submission" date="2020-05" db="EMBL/GenBank/DDBJ databases">
        <title>Phylogenomic resolution of chytrid fungi.</title>
        <authorList>
            <person name="Stajich J.E."/>
            <person name="Amses K."/>
            <person name="Simmons R."/>
            <person name="Seto K."/>
            <person name="Myers J."/>
            <person name="Bonds A."/>
            <person name="Quandt C.A."/>
            <person name="Barry K."/>
            <person name="Liu P."/>
            <person name="Grigoriev I."/>
            <person name="Longcore J.E."/>
            <person name="James T.Y."/>
        </authorList>
    </citation>
    <scope>NUCLEOTIDE SEQUENCE</scope>
    <source>
        <strain evidence="4">JEL0379</strain>
    </source>
</reference>
<dbReference type="Proteomes" id="UP001212152">
    <property type="component" value="Unassembled WGS sequence"/>
</dbReference>
<dbReference type="GO" id="GO:0005975">
    <property type="term" value="P:carbohydrate metabolic process"/>
    <property type="evidence" value="ECO:0007669"/>
    <property type="project" value="InterPro"/>
</dbReference>
<keyword evidence="5" id="KW-1185">Reference proteome</keyword>
<dbReference type="Pfam" id="PF00723">
    <property type="entry name" value="Glyco_hydro_15"/>
    <property type="match status" value="1"/>
</dbReference>
<evidence type="ECO:0000313" key="4">
    <source>
        <dbReference type="EMBL" id="KAJ3185611.1"/>
    </source>
</evidence>
<gene>
    <name evidence="4" type="ORF">HDU87_000235</name>
</gene>
<organism evidence="4 5">
    <name type="scientific">Geranomyces variabilis</name>
    <dbReference type="NCBI Taxonomy" id="109894"/>
    <lineage>
        <taxon>Eukaryota</taxon>
        <taxon>Fungi</taxon>
        <taxon>Fungi incertae sedis</taxon>
        <taxon>Chytridiomycota</taxon>
        <taxon>Chytridiomycota incertae sedis</taxon>
        <taxon>Chytridiomycetes</taxon>
        <taxon>Spizellomycetales</taxon>
        <taxon>Powellomycetaceae</taxon>
        <taxon>Geranomyces</taxon>
    </lineage>
</organism>
<accession>A0AAD5TS75</accession>
<comment type="caution">
    <text evidence="4">The sequence shown here is derived from an EMBL/GenBank/DDBJ whole genome shotgun (WGS) entry which is preliminary data.</text>
</comment>
<evidence type="ECO:0000259" key="3">
    <source>
        <dbReference type="Pfam" id="PF19291"/>
    </source>
</evidence>